<accession>A0ABZ1C0S1</accession>
<dbReference type="Pfam" id="PF03167">
    <property type="entry name" value="UDG"/>
    <property type="match status" value="1"/>
</dbReference>
<gene>
    <name evidence="14" type="ORF">U7230_05950</name>
</gene>
<comment type="similarity">
    <text evidence="2">Belongs to the uracil-DNA glycosylase (UDG) superfamily. Type 4 (UDGa) family.</text>
</comment>
<organism evidence="14 15">
    <name type="scientific">Carboxydichorda subterranea</name>
    <dbReference type="NCBI Taxonomy" id="3109565"/>
    <lineage>
        <taxon>Bacteria</taxon>
        <taxon>Bacillati</taxon>
        <taxon>Bacillota</taxon>
        <taxon>Limnochordia</taxon>
        <taxon>Limnochordales</taxon>
        <taxon>Geochordaceae</taxon>
        <taxon>Carboxydichorda</taxon>
    </lineage>
</organism>
<dbReference type="EC" id="3.2.2.27" evidence="3"/>
<evidence type="ECO:0000256" key="5">
    <source>
        <dbReference type="ARBA" id="ARBA00022485"/>
    </source>
</evidence>
<dbReference type="NCBIfam" id="TIGR00758">
    <property type="entry name" value="UDG_fam4"/>
    <property type="match status" value="1"/>
</dbReference>
<keyword evidence="6" id="KW-0479">Metal-binding</keyword>
<dbReference type="Proteomes" id="UP001332192">
    <property type="component" value="Chromosome"/>
</dbReference>
<dbReference type="InterPro" id="IPR005122">
    <property type="entry name" value="Uracil-DNA_glycosylase-like"/>
</dbReference>
<keyword evidence="11" id="KW-0234">DNA repair</keyword>
<dbReference type="SMART" id="SM00987">
    <property type="entry name" value="UreE_C"/>
    <property type="match status" value="1"/>
</dbReference>
<evidence type="ECO:0000256" key="9">
    <source>
        <dbReference type="ARBA" id="ARBA00023004"/>
    </source>
</evidence>
<evidence type="ECO:0000256" key="3">
    <source>
        <dbReference type="ARBA" id="ARBA00012030"/>
    </source>
</evidence>
<feature type="domain" description="Uracil-DNA glycosylase-like" evidence="13">
    <location>
        <begin position="76"/>
        <end position="222"/>
    </location>
</feature>
<reference evidence="14 15" key="1">
    <citation type="journal article" date="2024" name="Front. Microbiol.">
        <title>Novel thermophilic genera Geochorda gen. nov. and Carboxydochorda gen. nov. from the deep terrestrial subsurface reveal the ecophysiological diversity in the class Limnochordia.</title>
        <authorList>
            <person name="Karnachuk O.V."/>
            <person name="Lukina A.P."/>
            <person name="Avakyan M.R."/>
            <person name="Kadnikov V.V."/>
            <person name="Begmatov S."/>
            <person name="Beletsky A.V."/>
            <person name="Vlasova K.G."/>
            <person name="Novikov A.A."/>
            <person name="Shcherbakova V.A."/>
            <person name="Mardanov A.V."/>
            <person name="Ravin N.V."/>
        </authorList>
    </citation>
    <scope>NUCLEOTIDE SEQUENCE [LARGE SCALE GENOMIC DNA]</scope>
    <source>
        <strain evidence="14 15">L945</strain>
    </source>
</reference>
<dbReference type="RefSeq" id="WP_324717817.1">
    <property type="nucleotide sequence ID" value="NZ_CP141615.1"/>
</dbReference>
<evidence type="ECO:0000256" key="2">
    <source>
        <dbReference type="ARBA" id="ARBA00006521"/>
    </source>
</evidence>
<keyword evidence="7" id="KW-0227">DNA damage</keyword>
<evidence type="ECO:0000256" key="12">
    <source>
        <dbReference type="SAM" id="MobiDB-lite"/>
    </source>
</evidence>
<sequence length="236" mass="25650">MSHRAEQLSLFGGEDAGARGAAPTTGHPEPAPDRPPAASDDWVRRLSGARDLQALEAIVKGCTRCGLRATCTQVVFGEGHPRARLMLVGEGPGQVEDETGRPFVGPAGQLLDRMLAAIGLSRRDVYIANVVKCRPPNNRVPTPDEMAACWPNLRRQIELIHPSIVLCLGATAARQLVEPRGSISSLRGRWYVRDGIRYLVTFHPAALLRDPSKKPMAWQDLQMVQRALAELQAASA</sequence>
<evidence type="ECO:0000256" key="4">
    <source>
        <dbReference type="ARBA" id="ARBA00019403"/>
    </source>
</evidence>
<dbReference type="InterPro" id="IPR005273">
    <property type="entry name" value="Ura-DNA_glyco_family4"/>
</dbReference>
<protein>
    <recommendedName>
        <fullName evidence="4">Type-4 uracil-DNA glycosylase</fullName>
        <ecNumber evidence="3">3.2.2.27</ecNumber>
    </recommendedName>
</protein>
<proteinExistence type="inferred from homology"/>
<dbReference type="GO" id="GO:0004844">
    <property type="term" value="F:uracil DNA N-glycosylase activity"/>
    <property type="evidence" value="ECO:0007669"/>
    <property type="project" value="UniProtKB-EC"/>
</dbReference>
<evidence type="ECO:0000313" key="14">
    <source>
        <dbReference type="EMBL" id="WRP18544.1"/>
    </source>
</evidence>
<evidence type="ECO:0000256" key="6">
    <source>
        <dbReference type="ARBA" id="ARBA00022723"/>
    </source>
</evidence>
<keyword evidence="8 14" id="KW-0378">Hydrolase</keyword>
<keyword evidence="9" id="KW-0408">Iron</keyword>
<dbReference type="InterPro" id="IPR036895">
    <property type="entry name" value="Uracil-DNA_glycosylase-like_sf"/>
</dbReference>
<dbReference type="EMBL" id="CP141615">
    <property type="protein sequence ID" value="WRP18544.1"/>
    <property type="molecule type" value="Genomic_DNA"/>
</dbReference>
<dbReference type="InterPro" id="IPR051536">
    <property type="entry name" value="UDG_Type-4/5"/>
</dbReference>
<dbReference type="SMART" id="SM00986">
    <property type="entry name" value="UDG"/>
    <property type="match status" value="1"/>
</dbReference>
<evidence type="ECO:0000256" key="7">
    <source>
        <dbReference type="ARBA" id="ARBA00022763"/>
    </source>
</evidence>
<evidence type="ECO:0000256" key="1">
    <source>
        <dbReference type="ARBA" id="ARBA00001400"/>
    </source>
</evidence>
<dbReference type="Gene3D" id="3.40.470.10">
    <property type="entry name" value="Uracil-DNA glycosylase-like domain"/>
    <property type="match status" value="1"/>
</dbReference>
<dbReference type="PANTHER" id="PTHR33693:SF1">
    <property type="entry name" value="TYPE-4 URACIL-DNA GLYCOSYLASE"/>
    <property type="match status" value="1"/>
</dbReference>
<dbReference type="CDD" id="cd10030">
    <property type="entry name" value="UDG-F4_TTUDGA_SPO1dp_like"/>
    <property type="match status" value="1"/>
</dbReference>
<evidence type="ECO:0000256" key="10">
    <source>
        <dbReference type="ARBA" id="ARBA00023014"/>
    </source>
</evidence>
<name>A0ABZ1C0S1_9FIRM</name>
<evidence type="ECO:0000256" key="11">
    <source>
        <dbReference type="ARBA" id="ARBA00023204"/>
    </source>
</evidence>
<keyword evidence="15" id="KW-1185">Reference proteome</keyword>
<evidence type="ECO:0000256" key="8">
    <source>
        <dbReference type="ARBA" id="ARBA00022801"/>
    </source>
</evidence>
<dbReference type="SUPFAM" id="SSF52141">
    <property type="entry name" value="Uracil-DNA glycosylase-like"/>
    <property type="match status" value="1"/>
</dbReference>
<evidence type="ECO:0000313" key="15">
    <source>
        <dbReference type="Proteomes" id="UP001332192"/>
    </source>
</evidence>
<comment type="catalytic activity">
    <reaction evidence="1">
        <text>Hydrolyzes single-stranded DNA or mismatched double-stranded DNA and polynucleotides, releasing free uracil.</text>
        <dbReference type="EC" id="3.2.2.27"/>
    </reaction>
</comment>
<dbReference type="PANTHER" id="PTHR33693">
    <property type="entry name" value="TYPE-5 URACIL-DNA GLYCOSYLASE"/>
    <property type="match status" value="1"/>
</dbReference>
<keyword evidence="14" id="KW-0326">Glycosidase</keyword>
<keyword evidence="10" id="KW-0411">Iron-sulfur</keyword>
<feature type="region of interest" description="Disordered" evidence="12">
    <location>
        <begin position="1"/>
        <end position="40"/>
    </location>
</feature>
<keyword evidence="5" id="KW-0004">4Fe-4S</keyword>
<evidence type="ECO:0000259" key="13">
    <source>
        <dbReference type="SMART" id="SM00986"/>
    </source>
</evidence>